<feature type="transmembrane region" description="Helical" evidence="6">
    <location>
        <begin position="224"/>
        <end position="244"/>
    </location>
</feature>
<dbReference type="AlphaFoldDB" id="B8J9R1"/>
<evidence type="ECO:0000256" key="2">
    <source>
        <dbReference type="ARBA" id="ARBA00022448"/>
    </source>
</evidence>
<feature type="domain" description="Major facilitator superfamily (MFS) profile" evidence="7">
    <location>
        <begin position="18"/>
        <end position="411"/>
    </location>
</feature>
<dbReference type="PROSITE" id="PS50850">
    <property type="entry name" value="MFS"/>
    <property type="match status" value="1"/>
</dbReference>
<comment type="subcellular location">
    <subcellularLocation>
        <location evidence="1">Membrane</location>
        <topology evidence="1">Multi-pass membrane protein</topology>
    </subcellularLocation>
</comment>
<dbReference type="PANTHER" id="PTHR23505">
    <property type="entry name" value="SPINSTER"/>
    <property type="match status" value="1"/>
</dbReference>
<evidence type="ECO:0000256" key="4">
    <source>
        <dbReference type="ARBA" id="ARBA00022989"/>
    </source>
</evidence>
<keyword evidence="9" id="KW-1185">Reference proteome</keyword>
<dbReference type="InterPro" id="IPR011701">
    <property type="entry name" value="MFS"/>
</dbReference>
<feature type="transmembrane region" description="Helical" evidence="6">
    <location>
        <begin position="83"/>
        <end position="102"/>
    </location>
</feature>
<gene>
    <name evidence="8" type="ordered locus">A2cp1_4131</name>
</gene>
<reference evidence="8" key="1">
    <citation type="submission" date="2009-01" db="EMBL/GenBank/DDBJ databases">
        <title>Complete sequence of Anaeromyxobacter dehalogenans 2CP-1.</title>
        <authorList>
            <consortium name="US DOE Joint Genome Institute"/>
            <person name="Lucas S."/>
            <person name="Copeland A."/>
            <person name="Lapidus A."/>
            <person name="Glavina del Rio T."/>
            <person name="Dalin E."/>
            <person name="Tice H."/>
            <person name="Bruce D."/>
            <person name="Goodwin L."/>
            <person name="Pitluck S."/>
            <person name="Saunders E."/>
            <person name="Brettin T."/>
            <person name="Detter J.C."/>
            <person name="Han C."/>
            <person name="Larimer F."/>
            <person name="Land M."/>
            <person name="Hauser L."/>
            <person name="Kyrpides N."/>
            <person name="Ovchinnikova G."/>
            <person name="Beliaev A.S."/>
            <person name="Richardson P."/>
        </authorList>
    </citation>
    <scope>NUCLEOTIDE SEQUENCE</scope>
    <source>
        <strain evidence="8">2CP-1</strain>
    </source>
</reference>
<evidence type="ECO:0000313" key="8">
    <source>
        <dbReference type="EMBL" id="ACL67449.1"/>
    </source>
</evidence>
<evidence type="ECO:0000313" key="9">
    <source>
        <dbReference type="Proteomes" id="UP000007089"/>
    </source>
</evidence>
<evidence type="ECO:0000256" key="6">
    <source>
        <dbReference type="SAM" id="Phobius"/>
    </source>
</evidence>
<dbReference type="KEGG" id="acp:A2cp1_4131"/>
<evidence type="ECO:0000259" key="7">
    <source>
        <dbReference type="PROSITE" id="PS50850"/>
    </source>
</evidence>
<dbReference type="GO" id="GO:0022857">
    <property type="term" value="F:transmembrane transporter activity"/>
    <property type="evidence" value="ECO:0007669"/>
    <property type="project" value="InterPro"/>
</dbReference>
<feature type="transmembrane region" description="Helical" evidence="6">
    <location>
        <begin position="387"/>
        <end position="407"/>
    </location>
</feature>
<sequence>MHSTPGAARLFHGPGGRALLVLTFINLFNYLDRFVVSALVESLRADLWLTDTRLGWLMTSFTIVYALASPVFGALGDRRSRPPLVALGVFLWSAATMLSGAARGFFTLLLARAAVGVGEAAYGTLSPGLLADYFGKDRRGRAYATFFAAIPIGSALGYIVGGLVEHRFGWRTAFVISGAPGVLLAYWCLRLPDPPRGASERPWLELGKRGLAATYRRLLANRPYVLAVAGYAAYTFAVGGMAFWMPAFLERSRGVPRAIATVQFGAVVVMTGFAGTFAGGFFADWLRRRRREADLWVSGIATLLAAPLSLAVFLTWRPGLYLSALIAAQLLLFASSGPINAALMNVVPPAERATAAALSILAIHVFGDLPSPTLIGVLSDHSSLGRAVLIVPAAILISGAIWTWAAWRGERAAALAGAGPGDDRAA</sequence>
<feature type="transmembrane region" description="Helical" evidence="6">
    <location>
        <begin position="56"/>
        <end position="76"/>
    </location>
</feature>
<dbReference type="Gene3D" id="1.20.1250.20">
    <property type="entry name" value="MFS general substrate transporter like domains"/>
    <property type="match status" value="1"/>
</dbReference>
<keyword evidence="2" id="KW-0813">Transport</keyword>
<dbReference type="RefSeq" id="WP_015935168.1">
    <property type="nucleotide sequence ID" value="NC_011891.1"/>
</dbReference>
<dbReference type="InterPro" id="IPR036259">
    <property type="entry name" value="MFS_trans_sf"/>
</dbReference>
<dbReference type="CDD" id="cd17328">
    <property type="entry name" value="MFS_spinster_like"/>
    <property type="match status" value="1"/>
</dbReference>
<feature type="transmembrane region" description="Helical" evidence="6">
    <location>
        <begin position="320"/>
        <end position="343"/>
    </location>
</feature>
<dbReference type="EMBL" id="CP001359">
    <property type="protein sequence ID" value="ACL67449.1"/>
    <property type="molecule type" value="Genomic_DNA"/>
</dbReference>
<feature type="transmembrane region" description="Helical" evidence="6">
    <location>
        <begin position="142"/>
        <end position="164"/>
    </location>
</feature>
<keyword evidence="5 6" id="KW-0472">Membrane</keyword>
<dbReference type="Proteomes" id="UP000007089">
    <property type="component" value="Chromosome"/>
</dbReference>
<evidence type="ECO:0000256" key="1">
    <source>
        <dbReference type="ARBA" id="ARBA00004141"/>
    </source>
</evidence>
<dbReference type="InterPro" id="IPR020846">
    <property type="entry name" value="MFS_dom"/>
</dbReference>
<accession>B8J9R1</accession>
<dbReference type="Pfam" id="PF07690">
    <property type="entry name" value="MFS_1"/>
    <property type="match status" value="1"/>
</dbReference>
<dbReference type="HOGENOM" id="CLU_001265_5_12_7"/>
<dbReference type="SUPFAM" id="SSF103473">
    <property type="entry name" value="MFS general substrate transporter"/>
    <property type="match status" value="1"/>
</dbReference>
<keyword evidence="3 6" id="KW-0812">Transmembrane</keyword>
<protein>
    <submittedName>
        <fullName evidence="8">Major facilitator superfamily MFS_1</fullName>
    </submittedName>
</protein>
<feature type="transmembrane region" description="Helical" evidence="6">
    <location>
        <begin position="295"/>
        <end position="314"/>
    </location>
</feature>
<feature type="transmembrane region" description="Helical" evidence="6">
    <location>
        <begin position="355"/>
        <end position="375"/>
    </location>
</feature>
<evidence type="ECO:0000256" key="3">
    <source>
        <dbReference type="ARBA" id="ARBA00022692"/>
    </source>
</evidence>
<dbReference type="GO" id="GO:0016020">
    <property type="term" value="C:membrane"/>
    <property type="evidence" value="ECO:0007669"/>
    <property type="project" value="UniProtKB-SubCell"/>
</dbReference>
<evidence type="ECO:0000256" key="5">
    <source>
        <dbReference type="ARBA" id="ARBA00023136"/>
    </source>
</evidence>
<dbReference type="InterPro" id="IPR044770">
    <property type="entry name" value="MFS_spinster-like"/>
</dbReference>
<name>B8J9R1_ANAD2</name>
<dbReference type="PANTHER" id="PTHR23505:SF79">
    <property type="entry name" value="PROTEIN SPINSTER"/>
    <property type="match status" value="1"/>
</dbReference>
<proteinExistence type="predicted"/>
<keyword evidence="4 6" id="KW-1133">Transmembrane helix</keyword>
<feature type="transmembrane region" description="Helical" evidence="6">
    <location>
        <begin position="264"/>
        <end position="283"/>
    </location>
</feature>
<organism evidence="8 9">
    <name type="scientific">Anaeromyxobacter dehalogenans (strain ATCC BAA-258 / DSM 21875 / 2CP-1)</name>
    <dbReference type="NCBI Taxonomy" id="455488"/>
    <lineage>
        <taxon>Bacteria</taxon>
        <taxon>Pseudomonadati</taxon>
        <taxon>Myxococcota</taxon>
        <taxon>Myxococcia</taxon>
        <taxon>Myxococcales</taxon>
        <taxon>Cystobacterineae</taxon>
        <taxon>Anaeromyxobacteraceae</taxon>
        <taxon>Anaeromyxobacter</taxon>
    </lineage>
</organism>